<evidence type="ECO:0000256" key="9">
    <source>
        <dbReference type="ARBA" id="ARBA00022840"/>
    </source>
</evidence>
<keyword evidence="9" id="KW-0067">ATP-binding</keyword>
<dbReference type="PANTHER" id="PTHR45528">
    <property type="entry name" value="SENSOR HISTIDINE KINASE CPXA"/>
    <property type="match status" value="1"/>
</dbReference>
<feature type="domain" description="HAMP" evidence="13">
    <location>
        <begin position="237"/>
        <end position="289"/>
    </location>
</feature>
<protein>
    <recommendedName>
        <fullName evidence="3">histidine kinase</fullName>
        <ecNumber evidence="3">2.7.13.3</ecNumber>
    </recommendedName>
</protein>
<dbReference type="PROSITE" id="PS50885">
    <property type="entry name" value="HAMP"/>
    <property type="match status" value="1"/>
</dbReference>
<keyword evidence="8" id="KW-0418">Kinase</keyword>
<dbReference type="SUPFAM" id="SSF158472">
    <property type="entry name" value="HAMP domain-like"/>
    <property type="match status" value="1"/>
</dbReference>
<sequence>MKIGTKVNLSLIIVFLCGILISGIALSNVLQKQAENAVNSKALLLMQVANSVRVYTNNRLQPLLLPQLDTQKQFISEAIPTFATRETFELFRKNKEYAHFAYKDAAPNPTNPRDKADEFETKIVEEFQLNTSLKTKSGYRNLGGEKLFYSARPFIIEQQSCLRCHTTYREAPKSQIATYGKDNGMGWKLNQIVAAQIIYVPAQDIFTQANQALVLIVGVIGLIFTALVIIMNQLLKTTVLQRIKRIATVAEQVSVGDMNANFGKQSKDEIGNLAEAFNRMRYSLEIALNMLNKNHP</sequence>
<dbReference type="Proteomes" id="UP000629098">
    <property type="component" value="Unassembled WGS sequence"/>
</dbReference>
<comment type="caution">
    <text evidence="14">The sequence shown here is derived from an EMBL/GenBank/DDBJ whole genome shotgun (WGS) entry which is preliminary data.</text>
</comment>
<dbReference type="EC" id="2.7.13.3" evidence="3"/>
<evidence type="ECO:0000256" key="2">
    <source>
        <dbReference type="ARBA" id="ARBA00004651"/>
    </source>
</evidence>
<dbReference type="AlphaFoldDB" id="A0A8J6XMT2"/>
<keyword evidence="6" id="KW-0808">Transferase</keyword>
<evidence type="ECO:0000256" key="12">
    <source>
        <dbReference type="SAM" id="Phobius"/>
    </source>
</evidence>
<accession>A0A8J6XMT2</accession>
<dbReference type="Pfam" id="PF11845">
    <property type="entry name" value="Tll0287-like"/>
    <property type="match status" value="1"/>
</dbReference>
<proteinExistence type="predicted"/>
<comment type="catalytic activity">
    <reaction evidence="1">
        <text>ATP + protein L-histidine = ADP + protein N-phospho-L-histidine.</text>
        <dbReference type="EC" id="2.7.13.3"/>
    </reaction>
</comment>
<evidence type="ECO:0000256" key="10">
    <source>
        <dbReference type="ARBA" id="ARBA00023012"/>
    </source>
</evidence>
<dbReference type="Pfam" id="PF00672">
    <property type="entry name" value="HAMP"/>
    <property type="match status" value="1"/>
</dbReference>
<dbReference type="InterPro" id="IPR003660">
    <property type="entry name" value="HAMP_dom"/>
</dbReference>
<evidence type="ECO:0000256" key="3">
    <source>
        <dbReference type="ARBA" id="ARBA00012438"/>
    </source>
</evidence>
<organism evidence="14 15">
    <name type="scientific">Iningainema tapete BLCC-T55</name>
    <dbReference type="NCBI Taxonomy" id="2748662"/>
    <lineage>
        <taxon>Bacteria</taxon>
        <taxon>Bacillati</taxon>
        <taxon>Cyanobacteriota</taxon>
        <taxon>Cyanophyceae</taxon>
        <taxon>Nostocales</taxon>
        <taxon>Scytonemataceae</taxon>
        <taxon>Iningainema tapete</taxon>
    </lineage>
</organism>
<dbReference type="SMART" id="SM00304">
    <property type="entry name" value="HAMP"/>
    <property type="match status" value="1"/>
</dbReference>
<dbReference type="PANTHER" id="PTHR45528:SF1">
    <property type="entry name" value="SENSOR HISTIDINE KINASE CPXA"/>
    <property type="match status" value="1"/>
</dbReference>
<dbReference type="GO" id="GO:0005524">
    <property type="term" value="F:ATP binding"/>
    <property type="evidence" value="ECO:0007669"/>
    <property type="project" value="UniProtKB-KW"/>
</dbReference>
<dbReference type="Gene3D" id="6.10.340.10">
    <property type="match status" value="1"/>
</dbReference>
<dbReference type="CDD" id="cd06225">
    <property type="entry name" value="HAMP"/>
    <property type="match status" value="1"/>
</dbReference>
<evidence type="ECO:0000259" key="13">
    <source>
        <dbReference type="PROSITE" id="PS50885"/>
    </source>
</evidence>
<dbReference type="GO" id="GO:0000155">
    <property type="term" value="F:phosphorelay sensor kinase activity"/>
    <property type="evidence" value="ECO:0007669"/>
    <property type="project" value="TreeGrafter"/>
</dbReference>
<comment type="subcellular location">
    <subcellularLocation>
        <location evidence="2">Cell membrane</location>
        <topology evidence="2">Multi-pass membrane protein</topology>
    </subcellularLocation>
</comment>
<feature type="transmembrane region" description="Helical" evidence="12">
    <location>
        <begin position="212"/>
        <end position="235"/>
    </location>
</feature>
<evidence type="ECO:0000256" key="6">
    <source>
        <dbReference type="ARBA" id="ARBA00022679"/>
    </source>
</evidence>
<evidence type="ECO:0000256" key="7">
    <source>
        <dbReference type="ARBA" id="ARBA00022741"/>
    </source>
</evidence>
<name>A0A8J6XMT2_9CYAN</name>
<evidence type="ECO:0000256" key="4">
    <source>
        <dbReference type="ARBA" id="ARBA00022475"/>
    </source>
</evidence>
<dbReference type="GO" id="GO:0005886">
    <property type="term" value="C:plasma membrane"/>
    <property type="evidence" value="ECO:0007669"/>
    <property type="project" value="UniProtKB-SubCell"/>
</dbReference>
<keyword evidence="10" id="KW-0902">Two-component regulatory system</keyword>
<dbReference type="RefSeq" id="WP_190834747.1">
    <property type="nucleotide sequence ID" value="NZ_CAWPPI010000086.1"/>
</dbReference>
<keyword evidence="11 12" id="KW-0472">Membrane</keyword>
<keyword evidence="4" id="KW-1003">Cell membrane</keyword>
<dbReference type="InterPro" id="IPR050398">
    <property type="entry name" value="HssS/ArlS-like"/>
</dbReference>
<dbReference type="EMBL" id="JACXAE010000086">
    <property type="protein sequence ID" value="MBD2775811.1"/>
    <property type="molecule type" value="Genomic_DNA"/>
</dbReference>
<evidence type="ECO:0000256" key="1">
    <source>
        <dbReference type="ARBA" id="ARBA00000085"/>
    </source>
</evidence>
<keyword evidence="7" id="KW-0547">Nucleotide-binding</keyword>
<evidence type="ECO:0000313" key="14">
    <source>
        <dbReference type="EMBL" id="MBD2775811.1"/>
    </source>
</evidence>
<reference evidence="14" key="1">
    <citation type="submission" date="2020-09" db="EMBL/GenBank/DDBJ databases">
        <title>Iningainema tapete sp. nov. (Scytonemataceae, Cyanobacteria) from greenhouses in central Florida (USA) produces two types of nodularin with biosynthetic potential for microcystin-LR and anabaenopeptins.</title>
        <authorList>
            <person name="Berthold D.E."/>
            <person name="Lefler F.W."/>
            <person name="Huang I.-S."/>
            <person name="Abdulla H."/>
            <person name="Zimba P.V."/>
            <person name="Laughinghouse H.D. IV."/>
        </authorList>
    </citation>
    <scope>NUCLEOTIDE SEQUENCE</scope>
    <source>
        <strain evidence="14">BLCCT55</strain>
    </source>
</reference>
<evidence type="ECO:0000256" key="11">
    <source>
        <dbReference type="ARBA" id="ARBA00023136"/>
    </source>
</evidence>
<keyword evidence="5" id="KW-0597">Phosphoprotein</keyword>
<gene>
    <name evidence="14" type="ORF">ICL16_28065</name>
</gene>
<keyword evidence="12" id="KW-1133">Transmembrane helix</keyword>
<keyword evidence="15" id="KW-1185">Reference proteome</keyword>
<evidence type="ECO:0000256" key="8">
    <source>
        <dbReference type="ARBA" id="ARBA00022777"/>
    </source>
</evidence>
<evidence type="ECO:0000313" key="15">
    <source>
        <dbReference type="Proteomes" id="UP000629098"/>
    </source>
</evidence>
<dbReference type="InterPro" id="IPR021796">
    <property type="entry name" value="Tll0287-like_dom"/>
</dbReference>
<keyword evidence="12" id="KW-0812">Transmembrane</keyword>
<evidence type="ECO:0000256" key="5">
    <source>
        <dbReference type="ARBA" id="ARBA00022553"/>
    </source>
</evidence>